<feature type="non-terminal residue" evidence="2">
    <location>
        <position position="123"/>
    </location>
</feature>
<keyword evidence="1" id="KW-1133">Transmembrane helix</keyword>
<name>A0A2N2E1S0_9BACT</name>
<evidence type="ECO:0000256" key="1">
    <source>
        <dbReference type="SAM" id="Phobius"/>
    </source>
</evidence>
<dbReference type="Proteomes" id="UP000233325">
    <property type="component" value="Unassembled WGS sequence"/>
</dbReference>
<dbReference type="AlphaFoldDB" id="A0A2N2E1S0"/>
<organism evidence="2 3">
    <name type="scientific">Candidatus Falkowbacteria bacterium HGW-Falkowbacteria-2</name>
    <dbReference type="NCBI Taxonomy" id="2013769"/>
    <lineage>
        <taxon>Bacteria</taxon>
        <taxon>Candidatus Falkowiibacteriota</taxon>
    </lineage>
</organism>
<protein>
    <submittedName>
        <fullName evidence="2">Uncharacterized protein</fullName>
    </submittedName>
</protein>
<feature type="transmembrane region" description="Helical" evidence="1">
    <location>
        <begin position="74"/>
        <end position="95"/>
    </location>
</feature>
<dbReference type="EMBL" id="PHAH01000013">
    <property type="protein sequence ID" value="PKM88663.1"/>
    <property type="molecule type" value="Genomic_DNA"/>
</dbReference>
<gene>
    <name evidence="2" type="ORF">CVU83_01385</name>
</gene>
<reference evidence="2 3" key="1">
    <citation type="journal article" date="2017" name="ISME J.">
        <title>Potential for microbial H2 and metal transformations associated with novel bacteria and archaea in deep terrestrial subsurface sediments.</title>
        <authorList>
            <person name="Hernsdorf A.W."/>
            <person name="Amano Y."/>
            <person name="Miyakawa K."/>
            <person name="Ise K."/>
            <person name="Suzuki Y."/>
            <person name="Anantharaman K."/>
            <person name="Probst A."/>
            <person name="Burstein D."/>
            <person name="Thomas B.C."/>
            <person name="Banfield J.F."/>
        </authorList>
    </citation>
    <scope>NUCLEOTIDE SEQUENCE [LARGE SCALE GENOMIC DNA]</scope>
    <source>
        <strain evidence="2">HGW-Falkowbacteria-2</strain>
    </source>
</reference>
<proteinExistence type="predicted"/>
<evidence type="ECO:0000313" key="3">
    <source>
        <dbReference type="Proteomes" id="UP000233325"/>
    </source>
</evidence>
<evidence type="ECO:0000313" key="2">
    <source>
        <dbReference type="EMBL" id="PKM88663.1"/>
    </source>
</evidence>
<keyword evidence="1" id="KW-0812">Transmembrane</keyword>
<accession>A0A2N2E1S0</accession>
<comment type="caution">
    <text evidence="2">The sequence shown here is derived from an EMBL/GenBank/DDBJ whole genome shotgun (WGS) entry which is preliminary data.</text>
</comment>
<sequence>MELKTQKINRLVKGSAKAISRIIVFNPFKKGLLSRESLRTRADKNLVYSLAPTTIPRREQLKHLAKLLDPREKMVLKISTLLLLISISFLGYRFYSNNLLLFPKVGGTYSEGVVGYPQSINPL</sequence>
<keyword evidence="1" id="KW-0472">Membrane</keyword>